<dbReference type="EMBL" id="KB469306">
    <property type="protein sequence ID" value="EPQ52952.1"/>
    <property type="molecule type" value="Genomic_DNA"/>
</dbReference>
<feature type="compositionally biased region" description="Pro residues" evidence="1">
    <location>
        <begin position="579"/>
        <end position="588"/>
    </location>
</feature>
<feature type="compositionally biased region" description="Pro residues" evidence="1">
    <location>
        <begin position="185"/>
        <end position="208"/>
    </location>
</feature>
<proteinExistence type="predicted"/>
<reference evidence="2 3" key="1">
    <citation type="journal article" date="2012" name="Science">
        <title>The Paleozoic origin of enzymatic lignin decomposition reconstructed from 31 fungal genomes.</title>
        <authorList>
            <person name="Floudas D."/>
            <person name="Binder M."/>
            <person name="Riley R."/>
            <person name="Barry K."/>
            <person name="Blanchette R.A."/>
            <person name="Henrissat B."/>
            <person name="Martinez A.T."/>
            <person name="Otillar R."/>
            <person name="Spatafora J.W."/>
            <person name="Yadav J.S."/>
            <person name="Aerts A."/>
            <person name="Benoit I."/>
            <person name="Boyd A."/>
            <person name="Carlson A."/>
            <person name="Copeland A."/>
            <person name="Coutinho P.M."/>
            <person name="de Vries R.P."/>
            <person name="Ferreira P."/>
            <person name="Findley K."/>
            <person name="Foster B."/>
            <person name="Gaskell J."/>
            <person name="Glotzer D."/>
            <person name="Gorecki P."/>
            <person name="Heitman J."/>
            <person name="Hesse C."/>
            <person name="Hori C."/>
            <person name="Igarashi K."/>
            <person name="Jurgens J.A."/>
            <person name="Kallen N."/>
            <person name="Kersten P."/>
            <person name="Kohler A."/>
            <person name="Kuees U."/>
            <person name="Kumar T.K.A."/>
            <person name="Kuo A."/>
            <person name="LaButti K."/>
            <person name="Larrondo L.F."/>
            <person name="Lindquist E."/>
            <person name="Ling A."/>
            <person name="Lombard V."/>
            <person name="Lucas S."/>
            <person name="Lundell T."/>
            <person name="Martin R."/>
            <person name="McLaughlin D.J."/>
            <person name="Morgenstern I."/>
            <person name="Morin E."/>
            <person name="Murat C."/>
            <person name="Nagy L.G."/>
            <person name="Nolan M."/>
            <person name="Ohm R.A."/>
            <person name="Patyshakuliyeva A."/>
            <person name="Rokas A."/>
            <person name="Ruiz-Duenas F.J."/>
            <person name="Sabat G."/>
            <person name="Salamov A."/>
            <person name="Samejima M."/>
            <person name="Schmutz J."/>
            <person name="Slot J.C."/>
            <person name="St John F."/>
            <person name="Stenlid J."/>
            <person name="Sun H."/>
            <person name="Sun S."/>
            <person name="Syed K."/>
            <person name="Tsang A."/>
            <person name="Wiebenga A."/>
            <person name="Young D."/>
            <person name="Pisabarro A."/>
            <person name="Eastwood D.C."/>
            <person name="Martin F."/>
            <person name="Cullen D."/>
            <person name="Grigoriev I.V."/>
            <person name="Hibbett D.S."/>
        </authorList>
    </citation>
    <scope>NUCLEOTIDE SEQUENCE [LARGE SCALE GENOMIC DNA]</scope>
    <source>
        <strain evidence="2 3">ATCC 11539</strain>
    </source>
</reference>
<feature type="region of interest" description="Disordered" evidence="1">
    <location>
        <begin position="801"/>
        <end position="865"/>
    </location>
</feature>
<feature type="compositionally biased region" description="Acidic residues" evidence="1">
    <location>
        <begin position="17"/>
        <end position="34"/>
    </location>
</feature>
<feature type="compositionally biased region" description="Pro residues" evidence="1">
    <location>
        <begin position="533"/>
        <end position="546"/>
    </location>
</feature>
<sequence length="1255" mass="133374">MTSTTARHILRAVPSENWDEDFEFQPIAEPDEPGDTQAHPSSSTPARPPPALAPPSLQDWAEPGPSTPVRRRAQPPQTENWDDDFEDGDSPARRSGSHSHRKRTHTHNHNSVGSARRRAGAAAVENWDDDFELGKADSPAGTRRHEQGYASSDSDSDRGELGFGEKEEDKTITARSRRGLAAHATPPPPVPPIPPLFALPSDPAPFPRSPTASVFSVPTSRERDSASIAYGSTAQLNLRPTLSGSSAPHVARGFAGLPPSPPIHRERRRLRKKSRPRPIDGNVIELVDLDPDEDPPPLPLHVPPAPEDPPAPPATSEPSSPQQTKAGLPLLSRIGSVSKRWGRRKRASAGPEEVLMAEREQRSAHVPSDNDATPVAPTHRASRWFFRGGGEGDGGGGGEESDVSGEESPTKRKGQRRKSENGLGMGMGARSPPGSPLKQRAPLFPRHVSYSGGAVEKTSSRGSGSASVSMEDLALQSQSSRDGVAKVGKGKEREGAPFMSRMRRISLGSAPGLKVKHRKTKSSVGPEDANGNPPAPPTLPPLPSPSPFASTTDLSFDATTHPPVDTHPKPASTLLPPIELRPPSPTRSPPTQIRASQSEPVHSSSAPPSTPLDSLLRPSTASSTLATPNKLSTSPQSASLGRTAQPPMVASSSPGSANSGTIVPRRNSLGDLKIPARISQAQVGLRRDLELVRDFAASVDKLKQLQTTYVELVREVQQVLSASRPSSPPAPVPASSPSTTTLFGIARPKGRARSNTNPPPPPPEPPSQLASDYHAIEAKYKIVWECAELLIELGGGAPAGTGPTTSVSAPAMQATQSAPPLEGRRSRERAITLAGDEPKPDLASLPTGPPVASPPNPAWRASTGRHDLSSRQLVLLREMLHNNPESSPSSSFLGAQASDIPEETVINRGWKWGDAMGSTITLPSEESGAAHASPMKKRRTSKMGMSGLRDMLRLLKKSTMEQQGQTASASATESSLDVRPEARSVRSQAPTQRRRAKTSTGPESMKSMREHPNSPYGTMDSLNHKASPRRPSLASIFRLGQKHKAQGPANPSTDDVAAGGGSGHSRSTTEEDEDWDEIDSASDLDLAARALGVSPDGMATVKGRGKKNRSPYGLPVEPNPGARSSTPGSGPSASQSSIWADPRRLSNVEENGDGDQRQSRPESKSKRRRSSIFPSPSPKRPPSRGWKAGKSGSVRSAPPQSIGSDSPVADPKLAMTPQNIKPLLENAREVETRLNDCIEELRALLISKPPGDIGP</sequence>
<dbReference type="AlphaFoldDB" id="S7Q0A4"/>
<feature type="compositionally biased region" description="Gly residues" evidence="1">
    <location>
        <begin position="387"/>
        <end position="398"/>
    </location>
</feature>
<feature type="compositionally biased region" description="Basic residues" evidence="1">
    <location>
        <begin position="265"/>
        <end position="276"/>
    </location>
</feature>
<dbReference type="GeneID" id="19304389"/>
<feature type="compositionally biased region" description="Basic and acidic residues" evidence="1">
    <location>
        <begin position="1154"/>
        <end position="1164"/>
    </location>
</feature>
<dbReference type="eggNOG" id="ENOG502SD3M">
    <property type="taxonomic scope" value="Eukaryota"/>
</dbReference>
<evidence type="ECO:0000256" key="1">
    <source>
        <dbReference type="SAM" id="MobiDB-lite"/>
    </source>
</evidence>
<dbReference type="OMA" id="NWDDDFQ"/>
<feature type="compositionally biased region" description="Low complexity" evidence="1">
    <location>
        <begin position="460"/>
        <end position="469"/>
    </location>
</feature>
<feature type="region of interest" description="Disordered" evidence="1">
    <location>
        <begin position="919"/>
        <end position="946"/>
    </location>
</feature>
<feature type="compositionally biased region" description="Acidic residues" evidence="1">
    <location>
        <begin position="80"/>
        <end position="89"/>
    </location>
</feature>
<feature type="region of interest" description="Disordered" evidence="1">
    <location>
        <begin position="1"/>
        <end position="226"/>
    </location>
</feature>
<feature type="compositionally biased region" description="Pro residues" evidence="1">
    <location>
        <begin position="847"/>
        <end position="857"/>
    </location>
</feature>
<feature type="compositionally biased region" description="Basic and acidic residues" evidence="1">
    <location>
        <begin position="822"/>
        <end position="840"/>
    </location>
</feature>
<dbReference type="Proteomes" id="UP000030669">
    <property type="component" value="Unassembled WGS sequence"/>
</dbReference>
<accession>S7Q0A4</accession>
<protein>
    <submittedName>
        <fullName evidence="2">Uncharacterized protein</fullName>
    </submittedName>
</protein>
<evidence type="ECO:0000313" key="2">
    <source>
        <dbReference type="EMBL" id="EPQ52952.1"/>
    </source>
</evidence>
<gene>
    <name evidence="2" type="ORF">GLOTRDRAFT_139933</name>
</gene>
<feature type="compositionally biased region" description="Polar residues" evidence="1">
    <location>
        <begin position="650"/>
        <end position="661"/>
    </location>
</feature>
<feature type="compositionally biased region" description="Acidic residues" evidence="1">
    <location>
        <begin position="1070"/>
        <end position="1082"/>
    </location>
</feature>
<feature type="compositionally biased region" description="Polar residues" evidence="1">
    <location>
        <begin position="210"/>
        <end position="219"/>
    </location>
</feature>
<feature type="compositionally biased region" description="Pro residues" evidence="1">
    <location>
        <begin position="757"/>
        <end position="766"/>
    </location>
</feature>
<feature type="compositionally biased region" description="Polar residues" evidence="1">
    <location>
        <begin position="960"/>
        <end position="975"/>
    </location>
</feature>
<organism evidence="2 3">
    <name type="scientific">Gloeophyllum trabeum (strain ATCC 11539 / FP-39264 / Madison 617)</name>
    <name type="common">Brown rot fungus</name>
    <dbReference type="NCBI Taxonomy" id="670483"/>
    <lineage>
        <taxon>Eukaryota</taxon>
        <taxon>Fungi</taxon>
        <taxon>Dikarya</taxon>
        <taxon>Basidiomycota</taxon>
        <taxon>Agaricomycotina</taxon>
        <taxon>Agaricomycetes</taxon>
        <taxon>Gloeophyllales</taxon>
        <taxon>Gloeophyllaceae</taxon>
        <taxon>Gloeophyllum</taxon>
    </lineage>
</organism>
<feature type="compositionally biased region" description="Basic and acidic residues" evidence="1">
    <location>
        <begin position="155"/>
        <end position="172"/>
    </location>
</feature>
<dbReference type="RefSeq" id="XP_007868280.1">
    <property type="nucleotide sequence ID" value="XM_007870089.1"/>
</dbReference>
<keyword evidence="3" id="KW-1185">Reference proteome</keyword>
<feature type="region of interest" description="Disordered" evidence="1">
    <location>
        <begin position="959"/>
        <end position="1214"/>
    </location>
</feature>
<feature type="region of interest" description="Disordered" evidence="1">
    <location>
        <begin position="721"/>
        <end position="769"/>
    </location>
</feature>
<feature type="compositionally biased region" description="Basic residues" evidence="1">
    <location>
        <begin position="95"/>
        <end position="108"/>
    </location>
</feature>
<feature type="region of interest" description="Disordered" evidence="1">
    <location>
        <begin position="239"/>
        <end position="676"/>
    </location>
</feature>
<feature type="compositionally biased region" description="Pro residues" evidence="1">
    <location>
        <begin position="296"/>
        <end position="315"/>
    </location>
</feature>
<feature type="compositionally biased region" description="Polar residues" evidence="1">
    <location>
        <begin position="617"/>
        <end position="642"/>
    </location>
</feature>
<feature type="compositionally biased region" description="Polar residues" evidence="1">
    <location>
        <begin position="593"/>
        <end position="607"/>
    </location>
</feature>
<dbReference type="HOGENOM" id="CLU_250031_0_0_1"/>
<dbReference type="OrthoDB" id="2554322at2759"/>
<feature type="compositionally biased region" description="Polar residues" evidence="1">
    <location>
        <begin position="1122"/>
        <end position="1138"/>
    </location>
</feature>
<name>S7Q0A4_GLOTA</name>
<evidence type="ECO:0000313" key="3">
    <source>
        <dbReference type="Proteomes" id="UP000030669"/>
    </source>
</evidence>
<dbReference type="KEGG" id="gtr:GLOTRDRAFT_139933"/>